<dbReference type="AlphaFoldDB" id="A0A815V5D2"/>
<reference evidence="1" key="1">
    <citation type="submission" date="2021-02" db="EMBL/GenBank/DDBJ databases">
        <authorList>
            <person name="Nowell W R."/>
        </authorList>
    </citation>
    <scope>NUCLEOTIDE SEQUENCE</scope>
</reference>
<keyword evidence="3" id="KW-1185">Reference proteome</keyword>
<dbReference type="Proteomes" id="UP000663829">
    <property type="component" value="Unassembled WGS sequence"/>
</dbReference>
<comment type="caution">
    <text evidence="1">The sequence shown here is derived from an EMBL/GenBank/DDBJ whole genome shotgun (WGS) entry which is preliminary data.</text>
</comment>
<protein>
    <submittedName>
        <fullName evidence="1">Uncharacterized protein</fullName>
    </submittedName>
</protein>
<dbReference type="EMBL" id="CAJOBC010090136">
    <property type="protein sequence ID" value="CAF4387874.1"/>
    <property type="molecule type" value="Genomic_DNA"/>
</dbReference>
<dbReference type="EMBL" id="CAJNOQ010024562">
    <property type="protein sequence ID" value="CAF1528643.1"/>
    <property type="molecule type" value="Genomic_DNA"/>
</dbReference>
<gene>
    <name evidence="1" type="ORF">GPM918_LOCUS37927</name>
    <name evidence="2" type="ORF">SRO942_LOCUS38716</name>
</gene>
<evidence type="ECO:0000313" key="2">
    <source>
        <dbReference type="EMBL" id="CAF4387874.1"/>
    </source>
</evidence>
<organism evidence="1 3">
    <name type="scientific">Didymodactylos carnosus</name>
    <dbReference type="NCBI Taxonomy" id="1234261"/>
    <lineage>
        <taxon>Eukaryota</taxon>
        <taxon>Metazoa</taxon>
        <taxon>Spiralia</taxon>
        <taxon>Gnathifera</taxon>
        <taxon>Rotifera</taxon>
        <taxon>Eurotatoria</taxon>
        <taxon>Bdelloidea</taxon>
        <taxon>Philodinida</taxon>
        <taxon>Philodinidae</taxon>
        <taxon>Didymodactylos</taxon>
    </lineage>
</organism>
<dbReference type="Proteomes" id="UP000681722">
    <property type="component" value="Unassembled WGS sequence"/>
</dbReference>
<name>A0A815V5D2_9BILA</name>
<evidence type="ECO:0000313" key="3">
    <source>
        <dbReference type="Proteomes" id="UP000663829"/>
    </source>
</evidence>
<evidence type="ECO:0000313" key="1">
    <source>
        <dbReference type="EMBL" id="CAF1528643.1"/>
    </source>
</evidence>
<proteinExistence type="predicted"/>
<accession>A0A815V5D2</accession>
<sequence>MQEINLTDANPCVLEFFYTILLPSNRLNIQSLILNDIETFEKILSFRSESIIQLFPHLKHFEIVKRFDIDRLFICSIQSFRFLFSLKLEIANLKSDEIFKAILFCDQSMITILNIKCKEPIPQVQNQPYNLSLTLRKLTVTLGNYDDFLHLLNHMPVIEYVDATVDKIDDKEDLDISNKFHYLTEFYFILGRKTMNYNRINSLLSLFRKLERLSVNMTCSDCQQFIDGYYLTRKSIE</sequence>